<evidence type="ECO:0000256" key="1">
    <source>
        <dbReference type="SAM" id="MobiDB-lite"/>
    </source>
</evidence>
<accession>A0AAV7LXD5</accession>
<feature type="compositionally biased region" description="Basic and acidic residues" evidence="1">
    <location>
        <begin position="50"/>
        <end position="67"/>
    </location>
</feature>
<feature type="compositionally biased region" description="Basic and acidic residues" evidence="1">
    <location>
        <begin position="1"/>
        <end position="11"/>
    </location>
</feature>
<dbReference type="EMBL" id="JANPWB010000014">
    <property type="protein sequence ID" value="KAJ1095876.1"/>
    <property type="molecule type" value="Genomic_DNA"/>
</dbReference>
<evidence type="ECO:0000313" key="3">
    <source>
        <dbReference type="Proteomes" id="UP001066276"/>
    </source>
</evidence>
<feature type="compositionally biased region" description="Gly residues" evidence="1">
    <location>
        <begin position="72"/>
        <end position="81"/>
    </location>
</feature>
<feature type="region of interest" description="Disordered" evidence="1">
    <location>
        <begin position="46"/>
        <end position="123"/>
    </location>
</feature>
<protein>
    <submittedName>
        <fullName evidence="2">Uncharacterized protein</fullName>
    </submittedName>
</protein>
<feature type="compositionally biased region" description="Gly residues" evidence="1">
    <location>
        <begin position="12"/>
        <end position="24"/>
    </location>
</feature>
<sequence>MRSRLRGETRGGGRGCVGPCGDPGGAESARGDFGVCGSEHVTEAAALRGAESRSGECTDGTEQREAPSRLSGSGGGAGGGQWAQVRSRTAEAHRDCATGSGRPRNNRGGRNGIEVAALGGAVG</sequence>
<proteinExistence type="predicted"/>
<name>A0AAV7LXD5_PLEWA</name>
<dbReference type="Proteomes" id="UP001066276">
    <property type="component" value="Chromosome 10"/>
</dbReference>
<gene>
    <name evidence="2" type="ORF">NDU88_001026</name>
</gene>
<reference evidence="2" key="1">
    <citation type="journal article" date="2022" name="bioRxiv">
        <title>Sequencing and chromosome-scale assembly of the giantPleurodeles waltlgenome.</title>
        <authorList>
            <person name="Brown T."/>
            <person name="Elewa A."/>
            <person name="Iarovenko S."/>
            <person name="Subramanian E."/>
            <person name="Araus A.J."/>
            <person name="Petzold A."/>
            <person name="Susuki M."/>
            <person name="Suzuki K.-i.T."/>
            <person name="Hayashi T."/>
            <person name="Toyoda A."/>
            <person name="Oliveira C."/>
            <person name="Osipova E."/>
            <person name="Leigh N.D."/>
            <person name="Simon A."/>
            <person name="Yun M.H."/>
        </authorList>
    </citation>
    <scope>NUCLEOTIDE SEQUENCE</scope>
    <source>
        <strain evidence="2">20211129_DDA</strain>
        <tissue evidence="2">Liver</tissue>
    </source>
</reference>
<dbReference type="AlphaFoldDB" id="A0AAV7LXD5"/>
<organism evidence="2 3">
    <name type="scientific">Pleurodeles waltl</name>
    <name type="common">Iberian ribbed newt</name>
    <dbReference type="NCBI Taxonomy" id="8319"/>
    <lineage>
        <taxon>Eukaryota</taxon>
        <taxon>Metazoa</taxon>
        <taxon>Chordata</taxon>
        <taxon>Craniata</taxon>
        <taxon>Vertebrata</taxon>
        <taxon>Euteleostomi</taxon>
        <taxon>Amphibia</taxon>
        <taxon>Batrachia</taxon>
        <taxon>Caudata</taxon>
        <taxon>Salamandroidea</taxon>
        <taxon>Salamandridae</taxon>
        <taxon>Pleurodelinae</taxon>
        <taxon>Pleurodeles</taxon>
    </lineage>
</organism>
<comment type="caution">
    <text evidence="2">The sequence shown here is derived from an EMBL/GenBank/DDBJ whole genome shotgun (WGS) entry which is preliminary data.</text>
</comment>
<feature type="region of interest" description="Disordered" evidence="1">
    <location>
        <begin position="1"/>
        <end position="32"/>
    </location>
</feature>
<keyword evidence="3" id="KW-1185">Reference proteome</keyword>
<evidence type="ECO:0000313" key="2">
    <source>
        <dbReference type="EMBL" id="KAJ1095876.1"/>
    </source>
</evidence>